<evidence type="ECO:0000313" key="7">
    <source>
        <dbReference type="Proteomes" id="UP001183388"/>
    </source>
</evidence>
<keyword evidence="3 5" id="KW-1133">Transmembrane helix</keyword>
<organism evidence="6 7">
    <name type="scientific">Streptomyces boetiae</name>
    <dbReference type="NCBI Taxonomy" id="3075541"/>
    <lineage>
        <taxon>Bacteria</taxon>
        <taxon>Bacillati</taxon>
        <taxon>Actinomycetota</taxon>
        <taxon>Actinomycetes</taxon>
        <taxon>Kitasatosporales</taxon>
        <taxon>Streptomycetaceae</taxon>
        <taxon>Streptomyces</taxon>
    </lineage>
</organism>
<dbReference type="InterPro" id="IPR032808">
    <property type="entry name" value="DoxX"/>
</dbReference>
<evidence type="ECO:0000256" key="1">
    <source>
        <dbReference type="ARBA" id="ARBA00004141"/>
    </source>
</evidence>
<name>A0ABU2L800_9ACTN</name>
<dbReference type="EMBL" id="JAVREN010000011">
    <property type="protein sequence ID" value="MDT0307423.1"/>
    <property type="molecule type" value="Genomic_DNA"/>
</dbReference>
<feature type="transmembrane region" description="Helical" evidence="5">
    <location>
        <begin position="107"/>
        <end position="124"/>
    </location>
</feature>
<gene>
    <name evidence="6" type="ORF">RM780_10655</name>
</gene>
<comment type="subcellular location">
    <subcellularLocation>
        <location evidence="1">Membrane</location>
        <topology evidence="1">Multi-pass membrane protein</topology>
    </subcellularLocation>
</comment>
<evidence type="ECO:0000256" key="5">
    <source>
        <dbReference type="SAM" id="Phobius"/>
    </source>
</evidence>
<dbReference type="Pfam" id="PF07681">
    <property type="entry name" value="DoxX"/>
    <property type="match status" value="1"/>
</dbReference>
<reference evidence="7" key="1">
    <citation type="submission" date="2023-07" db="EMBL/GenBank/DDBJ databases">
        <title>30 novel species of actinomycetes from the DSMZ collection.</title>
        <authorList>
            <person name="Nouioui I."/>
        </authorList>
    </citation>
    <scope>NUCLEOTIDE SEQUENCE [LARGE SCALE GENOMIC DNA]</scope>
    <source>
        <strain evidence="7">DSM 44917</strain>
    </source>
</reference>
<evidence type="ECO:0000313" key="6">
    <source>
        <dbReference type="EMBL" id="MDT0307423.1"/>
    </source>
</evidence>
<feature type="transmembrane region" description="Helical" evidence="5">
    <location>
        <begin position="44"/>
        <end position="62"/>
    </location>
</feature>
<keyword evidence="4 5" id="KW-0472">Membrane</keyword>
<proteinExistence type="predicted"/>
<dbReference type="RefSeq" id="WP_311630368.1">
    <property type="nucleotide sequence ID" value="NZ_JAVREN010000011.1"/>
</dbReference>
<keyword evidence="2 5" id="KW-0812">Transmembrane</keyword>
<sequence>MDVLVLIGRILFVALFLNSALGHLTQTKAMEGYAASKGVPSPKAGVLGSGVLMLLGGLMLLLGVWPDLGALLLFLMLLPTALLMHAFWKESDPAARQGEQIHFLKDLALAGAALMLFALMAIAGDDLGLTWTGPLFGRDDD</sequence>
<evidence type="ECO:0000256" key="3">
    <source>
        <dbReference type="ARBA" id="ARBA00022989"/>
    </source>
</evidence>
<evidence type="ECO:0000256" key="4">
    <source>
        <dbReference type="ARBA" id="ARBA00023136"/>
    </source>
</evidence>
<feature type="transmembrane region" description="Helical" evidence="5">
    <location>
        <begin position="6"/>
        <end position="24"/>
    </location>
</feature>
<keyword evidence="7" id="KW-1185">Reference proteome</keyword>
<protein>
    <submittedName>
        <fullName evidence="6">DoxX family membrane protein</fullName>
    </submittedName>
</protein>
<comment type="caution">
    <text evidence="6">The sequence shown here is derived from an EMBL/GenBank/DDBJ whole genome shotgun (WGS) entry which is preliminary data.</text>
</comment>
<evidence type="ECO:0000256" key="2">
    <source>
        <dbReference type="ARBA" id="ARBA00022692"/>
    </source>
</evidence>
<dbReference type="Proteomes" id="UP001183388">
    <property type="component" value="Unassembled WGS sequence"/>
</dbReference>
<feature type="transmembrane region" description="Helical" evidence="5">
    <location>
        <begin position="68"/>
        <end position="87"/>
    </location>
</feature>
<accession>A0ABU2L800</accession>